<evidence type="ECO:0000313" key="11">
    <source>
        <dbReference type="Proteomes" id="UP000256304"/>
    </source>
</evidence>
<evidence type="ECO:0000256" key="3">
    <source>
        <dbReference type="ARBA" id="ARBA00023136"/>
    </source>
</evidence>
<dbReference type="PROSITE" id="PS50885">
    <property type="entry name" value="HAMP"/>
    <property type="match status" value="1"/>
</dbReference>
<dbReference type="GO" id="GO:0005886">
    <property type="term" value="C:plasma membrane"/>
    <property type="evidence" value="ECO:0007669"/>
    <property type="project" value="UniProtKB-SubCell"/>
</dbReference>
<evidence type="ECO:0000256" key="6">
    <source>
        <dbReference type="PROSITE-ProRule" id="PRU00284"/>
    </source>
</evidence>
<keyword evidence="3 7" id="KW-0472">Membrane</keyword>
<dbReference type="PROSITE" id="PS50111">
    <property type="entry name" value="CHEMOTAXIS_TRANSDUC_2"/>
    <property type="match status" value="1"/>
</dbReference>
<evidence type="ECO:0000256" key="2">
    <source>
        <dbReference type="ARBA" id="ARBA00022475"/>
    </source>
</evidence>
<protein>
    <submittedName>
        <fullName evidence="10">Methyl-accepting chemotaxis protein</fullName>
    </submittedName>
</protein>
<accession>A0A3D9R0K6</accession>
<dbReference type="Gene3D" id="1.10.287.950">
    <property type="entry name" value="Methyl-accepting chemotaxis protein"/>
    <property type="match status" value="1"/>
</dbReference>
<evidence type="ECO:0000313" key="10">
    <source>
        <dbReference type="EMBL" id="REE67309.1"/>
    </source>
</evidence>
<reference evidence="10 11" key="1">
    <citation type="submission" date="2018-08" db="EMBL/GenBank/DDBJ databases">
        <title>Genomic Encyclopedia of Type Strains, Phase III (KMG-III): the genomes of soil and plant-associated and newly described type strains.</title>
        <authorList>
            <person name="Whitman W."/>
        </authorList>
    </citation>
    <scope>NUCLEOTIDE SEQUENCE [LARGE SCALE GENOMIC DNA]</scope>
    <source>
        <strain evidence="10 11">CGMCC 1.10966</strain>
    </source>
</reference>
<dbReference type="PANTHER" id="PTHR32089:SF112">
    <property type="entry name" value="LYSOZYME-LIKE PROTEIN-RELATED"/>
    <property type="match status" value="1"/>
</dbReference>
<dbReference type="AlphaFoldDB" id="A0A3D9R0K6"/>
<gene>
    <name evidence="10" type="ORF">A8990_14314</name>
</gene>
<dbReference type="SUPFAM" id="SSF58104">
    <property type="entry name" value="Methyl-accepting chemotaxis protein (MCP) signaling domain"/>
    <property type="match status" value="1"/>
</dbReference>
<evidence type="ECO:0000259" key="9">
    <source>
        <dbReference type="PROSITE" id="PS50885"/>
    </source>
</evidence>
<sequence length="622" mass="67980">MSLQNKVLLPVLLILIIVASVLGGIGYNNQRNLLIGLMKQEVQSNVSEFKQGIHRNEQTLEDMRKSLKVNYIKLARSVAFEVALNPSLMTSDGLKRLSESIGVDEIHIVGENGKISMSSVAENIGFDFNSSEQTRPFLRMGDEGLSQDPSQRGSDKKLFMYTGVKRMDAPGIVQIGLEPKDYIDTLEKLDIENIVKNKKLGKTGYYLILSNQTVIACSNQEFVGKKIVDSELAELIKVGEKEWEATDQGKKAYFYSDSVGSFQIIGVAHVQDFLAPLNQFKLLITSIGVCALTLAVFIIWYLIRTQVMIPLRQLAMIMQQVGNGELKIFQLDSKRKDIIGEVYRDFEDLCDNLRNIISVVVGSSHNVASASQQISATTKQIAIGNTNQAEASQKMSDLFAELSAAVVTVAQSAEEAAQLSDLTVEIAQKGSLAVHRSIEGMNRINDQMALLESDSSKVGEIIDVIDEIAGQTNLLALNAAIEAARAGESGRGFAVVAQEVRKLAERSGEATKQIATIVHAMQKSTKISVEAVFEGVDRSKLTYEALENIVSKVKETSQWVTEIASASEEQSMQTSEVNHYIQLIASNSQEVAAASQESAATSQSLASLAEQMHESASVFKLS</sequence>
<dbReference type="FunFam" id="1.10.287.950:FF:000001">
    <property type="entry name" value="Methyl-accepting chemotaxis sensory transducer"/>
    <property type="match status" value="1"/>
</dbReference>
<dbReference type="PANTHER" id="PTHR32089">
    <property type="entry name" value="METHYL-ACCEPTING CHEMOTAXIS PROTEIN MCPB"/>
    <property type="match status" value="1"/>
</dbReference>
<comment type="subcellular location">
    <subcellularLocation>
        <location evidence="1">Cell membrane</location>
    </subcellularLocation>
</comment>
<evidence type="ECO:0000256" key="5">
    <source>
        <dbReference type="ARBA" id="ARBA00029447"/>
    </source>
</evidence>
<dbReference type="CDD" id="cd06225">
    <property type="entry name" value="HAMP"/>
    <property type="match status" value="1"/>
</dbReference>
<evidence type="ECO:0000259" key="8">
    <source>
        <dbReference type="PROSITE" id="PS50111"/>
    </source>
</evidence>
<feature type="domain" description="Methyl-accepting transducer" evidence="8">
    <location>
        <begin position="363"/>
        <end position="606"/>
    </location>
</feature>
<evidence type="ECO:0000256" key="1">
    <source>
        <dbReference type="ARBA" id="ARBA00004236"/>
    </source>
</evidence>
<dbReference type="GO" id="GO:0006935">
    <property type="term" value="P:chemotaxis"/>
    <property type="evidence" value="ECO:0007669"/>
    <property type="project" value="UniProtKB-ARBA"/>
</dbReference>
<dbReference type="Pfam" id="PF00015">
    <property type="entry name" value="MCPsignal"/>
    <property type="match status" value="1"/>
</dbReference>
<dbReference type="CDD" id="cd11386">
    <property type="entry name" value="MCP_signal"/>
    <property type="match status" value="1"/>
</dbReference>
<feature type="domain" description="HAMP" evidence="9">
    <location>
        <begin position="305"/>
        <end position="358"/>
    </location>
</feature>
<dbReference type="Proteomes" id="UP000256304">
    <property type="component" value="Unassembled WGS sequence"/>
</dbReference>
<feature type="transmembrane region" description="Helical" evidence="7">
    <location>
        <begin position="282"/>
        <end position="303"/>
    </location>
</feature>
<keyword evidence="7" id="KW-1133">Transmembrane helix</keyword>
<dbReference type="Gene3D" id="3.30.450.20">
    <property type="entry name" value="PAS domain"/>
    <property type="match status" value="1"/>
</dbReference>
<comment type="similarity">
    <text evidence="5">Belongs to the methyl-accepting chemotaxis (MCP) protein family.</text>
</comment>
<dbReference type="InterPro" id="IPR003660">
    <property type="entry name" value="HAMP_dom"/>
</dbReference>
<dbReference type="GO" id="GO:0007165">
    <property type="term" value="P:signal transduction"/>
    <property type="evidence" value="ECO:0007669"/>
    <property type="project" value="UniProtKB-KW"/>
</dbReference>
<dbReference type="InterPro" id="IPR004089">
    <property type="entry name" value="MCPsignal_dom"/>
</dbReference>
<keyword evidence="2" id="KW-1003">Cell membrane</keyword>
<comment type="caution">
    <text evidence="10">The sequence shown here is derived from an EMBL/GenBank/DDBJ whole genome shotgun (WGS) entry which is preliminary data.</text>
</comment>
<dbReference type="EMBL" id="QTTN01000043">
    <property type="protein sequence ID" value="REE67309.1"/>
    <property type="molecule type" value="Genomic_DNA"/>
</dbReference>
<proteinExistence type="inferred from homology"/>
<organism evidence="10 11">
    <name type="scientific">Paenibacillus taihuensis</name>
    <dbReference type="NCBI Taxonomy" id="1156355"/>
    <lineage>
        <taxon>Bacteria</taxon>
        <taxon>Bacillati</taxon>
        <taxon>Bacillota</taxon>
        <taxon>Bacilli</taxon>
        <taxon>Bacillales</taxon>
        <taxon>Paenibacillaceae</taxon>
        <taxon>Paenibacillus</taxon>
    </lineage>
</organism>
<keyword evidence="7" id="KW-0812">Transmembrane</keyword>
<evidence type="ECO:0000256" key="4">
    <source>
        <dbReference type="ARBA" id="ARBA00023224"/>
    </source>
</evidence>
<dbReference type="RefSeq" id="WP_116191930.1">
    <property type="nucleotide sequence ID" value="NZ_QTTN01000043.1"/>
</dbReference>
<evidence type="ECO:0000256" key="7">
    <source>
        <dbReference type="SAM" id="Phobius"/>
    </source>
</evidence>
<keyword evidence="4 6" id="KW-0807">Transducer</keyword>
<dbReference type="OrthoDB" id="358716at2"/>
<dbReference type="SMART" id="SM00283">
    <property type="entry name" value="MA"/>
    <property type="match status" value="1"/>
</dbReference>
<keyword evidence="11" id="KW-1185">Reference proteome</keyword>
<name>A0A3D9R0K6_9BACL</name>